<comment type="caution">
    <text evidence="7">The sequence shown here is derived from an EMBL/GenBank/DDBJ whole genome shotgun (WGS) entry which is preliminary data.</text>
</comment>
<evidence type="ECO:0000256" key="3">
    <source>
        <dbReference type="ARBA" id="ARBA00022692"/>
    </source>
</evidence>
<keyword evidence="3 6" id="KW-0812">Transmembrane</keyword>
<dbReference type="Pfam" id="PF02361">
    <property type="entry name" value="CbiQ"/>
    <property type="match status" value="1"/>
</dbReference>
<proteinExistence type="predicted"/>
<feature type="transmembrane region" description="Helical" evidence="6">
    <location>
        <begin position="245"/>
        <end position="265"/>
    </location>
</feature>
<evidence type="ECO:0000256" key="2">
    <source>
        <dbReference type="ARBA" id="ARBA00022475"/>
    </source>
</evidence>
<gene>
    <name evidence="7" type="ORF">AUCHE_04_01170</name>
</gene>
<dbReference type="Proteomes" id="UP000008495">
    <property type="component" value="Unassembled WGS sequence"/>
</dbReference>
<protein>
    <submittedName>
        <fullName evidence="7">Putative ABC transporter permease protein</fullName>
    </submittedName>
</protein>
<evidence type="ECO:0000256" key="4">
    <source>
        <dbReference type="ARBA" id="ARBA00022989"/>
    </source>
</evidence>
<evidence type="ECO:0000313" key="7">
    <source>
        <dbReference type="EMBL" id="GAB77076.1"/>
    </source>
</evidence>
<dbReference type="AlphaFoldDB" id="K6ULA4"/>
<keyword evidence="2" id="KW-1003">Cell membrane</keyword>
<dbReference type="GO" id="GO:0043190">
    <property type="term" value="C:ATP-binding cassette (ABC) transporter complex"/>
    <property type="evidence" value="ECO:0007669"/>
    <property type="project" value="InterPro"/>
</dbReference>
<dbReference type="PANTHER" id="PTHR43723">
    <property type="entry name" value="COBALT TRANSPORT PROTEIN CBIQ"/>
    <property type="match status" value="1"/>
</dbReference>
<name>K6ULA4_9MICO</name>
<dbReference type="OrthoDB" id="4407546at2"/>
<dbReference type="PANTHER" id="PTHR43723:SF1">
    <property type="entry name" value="COBALT TRANSPORT PROTEIN CBIQ"/>
    <property type="match status" value="1"/>
</dbReference>
<feature type="transmembrane region" description="Helical" evidence="6">
    <location>
        <begin position="26"/>
        <end position="58"/>
    </location>
</feature>
<dbReference type="InterPro" id="IPR012809">
    <property type="entry name" value="ECF_CbiQ"/>
</dbReference>
<evidence type="ECO:0000256" key="6">
    <source>
        <dbReference type="SAM" id="Phobius"/>
    </source>
</evidence>
<sequence>MALHLTSLDDAAWTGPWRRRAVRDKAFLSMALVATALFAPVLPGGVTVAVVSVGVMVGPARVPARLVAEAMAVPVFFVLIGALPVAVTVGSPAEHAWWVWGPFSAGPAGAARAVGLAVHGVAGTAAVMVLATTTPMVDLITAGRRLRVPEACLDVAALIYRWCFVLLDTAVTVHEAQNGRLGGTPVGRPGRSATRARWETAGALTGTVLVRSWSRASRLSAGLAGRGYDGDLLTLPRRREHSTTFVAASAVLTLAIWTVVALWAWNGIGDGLWWSGTVR</sequence>
<dbReference type="NCBIfam" id="TIGR02454">
    <property type="entry name" value="ECF_T_CbiQ"/>
    <property type="match status" value="1"/>
</dbReference>
<dbReference type="STRING" id="100225.SAMN05421595_2216"/>
<dbReference type="eggNOG" id="COG0619">
    <property type="taxonomic scope" value="Bacteria"/>
</dbReference>
<keyword evidence="4 6" id="KW-1133">Transmembrane helix</keyword>
<comment type="subcellular location">
    <subcellularLocation>
        <location evidence="1">Cell membrane</location>
        <topology evidence="1">Multi-pass membrane protein</topology>
    </subcellularLocation>
</comment>
<evidence type="ECO:0000256" key="1">
    <source>
        <dbReference type="ARBA" id="ARBA00004651"/>
    </source>
</evidence>
<organism evidence="7 8">
    <name type="scientific">Austwickia chelonae NBRC 105200</name>
    <dbReference type="NCBI Taxonomy" id="1184607"/>
    <lineage>
        <taxon>Bacteria</taxon>
        <taxon>Bacillati</taxon>
        <taxon>Actinomycetota</taxon>
        <taxon>Actinomycetes</taxon>
        <taxon>Micrococcales</taxon>
        <taxon>Dermatophilaceae</taxon>
        <taxon>Austwickia</taxon>
    </lineage>
</organism>
<accession>K6ULA4</accession>
<keyword evidence="5 6" id="KW-0472">Membrane</keyword>
<feature type="transmembrane region" description="Helical" evidence="6">
    <location>
        <begin position="113"/>
        <end position="137"/>
    </location>
</feature>
<feature type="transmembrane region" description="Helical" evidence="6">
    <location>
        <begin position="70"/>
        <end position="93"/>
    </location>
</feature>
<dbReference type="RefSeq" id="WP_006501828.1">
    <property type="nucleotide sequence ID" value="NZ_BAGZ01000004.1"/>
</dbReference>
<evidence type="ECO:0000313" key="8">
    <source>
        <dbReference type="Proteomes" id="UP000008495"/>
    </source>
</evidence>
<dbReference type="EMBL" id="BAGZ01000004">
    <property type="protein sequence ID" value="GAB77076.1"/>
    <property type="molecule type" value="Genomic_DNA"/>
</dbReference>
<keyword evidence="8" id="KW-1185">Reference proteome</keyword>
<evidence type="ECO:0000256" key="5">
    <source>
        <dbReference type="ARBA" id="ARBA00023136"/>
    </source>
</evidence>
<dbReference type="InterPro" id="IPR052770">
    <property type="entry name" value="Cobalt_transport_CbiQ"/>
</dbReference>
<dbReference type="GO" id="GO:0006824">
    <property type="term" value="P:cobalt ion transport"/>
    <property type="evidence" value="ECO:0007669"/>
    <property type="project" value="InterPro"/>
</dbReference>
<reference evidence="7 8" key="1">
    <citation type="submission" date="2012-08" db="EMBL/GenBank/DDBJ databases">
        <title>Whole genome shotgun sequence of Austwickia chelonae NBRC 105200.</title>
        <authorList>
            <person name="Yoshida I."/>
            <person name="Hosoyama A."/>
            <person name="Tsuchikane K."/>
            <person name="Katsumata H."/>
            <person name="Ando Y."/>
            <person name="Ohji S."/>
            <person name="Hamada M."/>
            <person name="Tamura T."/>
            <person name="Yamazoe A."/>
            <person name="Yamazaki S."/>
            <person name="Fujita N."/>
        </authorList>
    </citation>
    <scope>NUCLEOTIDE SEQUENCE [LARGE SCALE GENOMIC DNA]</scope>
    <source>
        <strain evidence="7 8">NBRC 105200</strain>
    </source>
</reference>
<dbReference type="InterPro" id="IPR003339">
    <property type="entry name" value="ABC/ECF_trnsptr_transmembrane"/>
</dbReference>
<dbReference type="CDD" id="cd16914">
    <property type="entry name" value="EcfT"/>
    <property type="match status" value="1"/>
</dbReference>